<comment type="similarity">
    <text evidence="1">Belongs to the UPF0162 family.</text>
</comment>
<feature type="repeat" description="TPR" evidence="2">
    <location>
        <begin position="193"/>
        <end position="226"/>
    </location>
</feature>
<feature type="domain" description="Protein SirB1 N-terminal" evidence="3">
    <location>
        <begin position="53"/>
        <end position="197"/>
    </location>
</feature>
<dbReference type="InterPro" id="IPR011990">
    <property type="entry name" value="TPR-like_helical_dom_sf"/>
</dbReference>
<gene>
    <name evidence="4" type="ORF">HNQ52_001083</name>
</gene>
<dbReference type="PROSITE" id="PS50005">
    <property type="entry name" value="TPR"/>
    <property type="match status" value="1"/>
</dbReference>
<protein>
    <submittedName>
        <fullName evidence="4">Regulator of sirC expression with transglutaminase-like and TPR domain</fullName>
    </submittedName>
</protein>
<keyword evidence="5" id="KW-1185">Reference proteome</keyword>
<dbReference type="EMBL" id="JACHHP010000002">
    <property type="protein sequence ID" value="MBB5207554.1"/>
    <property type="molecule type" value="Genomic_DNA"/>
</dbReference>
<dbReference type="InterPro" id="IPR032698">
    <property type="entry name" value="SirB1_N"/>
</dbReference>
<dbReference type="PANTHER" id="PTHR31350:SF21">
    <property type="entry name" value="F-BOX ONLY PROTEIN 21"/>
    <property type="match status" value="1"/>
</dbReference>
<dbReference type="AlphaFoldDB" id="A0A7W8D434"/>
<evidence type="ECO:0000256" key="2">
    <source>
        <dbReference type="PROSITE-ProRule" id="PRU00339"/>
    </source>
</evidence>
<dbReference type="SUPFAM" id="SSF48452">
    <property type="entry name" value="TPR-like"/>
    <property type="match status" value="1"/>
</dbReference>
<sequence>MDLRRQTAEWDALCTLPDDDIPLLRATLLIASDEYPDLDVAAYESICSGYERELAPTVEALDEPQAKLARINRYLFDELGFTGNQNDYYDPRNSYLNDVLDRKLGIPISLGVVQMELARRMGVPLEGVSFPGHFLVRLPVDGGLLVLDPYHKGRSIDAQELKLRARPHLGGNDIDDQQLLQILSPASHRAILTRMLRNLKGLYAERETWDKALRCADRLVRLDPNGADEVRDRGQLYARLGHGSAASRDLSRYLQLRPEADDVDAVRTALIDAGAATPRLN</sequence>
<dbReference type="InterPro" id="IPR019734">
    <property type="entry name" value="TPR_rpt"/>
</dbReference>
<dbReference type="Gene3D" id="1.25.40.10">
    <property type="entry name" value="Tetratricopeptide repeat domain"/>
    <property type="match status" value="1"/>
</dbReference>
<evidence type="ECO:0000313" key="5">
    <source>
        <dbReference type="Proteomes" id="UP000521199"/>
    </source>
</evidence>
<proteinExistence type="inferred from homology"/>
<dbReference type="PANTHER" id="PTHR31350">
    <property type="entry name" value="SI:DKEY-261L7.2"/>
    <property type="match status" value="1"/>
</dbReference>
<keyword evidence="2" id="KW-0802">TPR repeat</keyword>
<comment type="caution">
    <text evidence="4">The sequence shown here is derived from an EMBL/GenBank/DDBJ whole genome shotgun (WGS) entry which is preliminary data.</text>
</comment>
<accession>A0A7W8D434</accession>
<reference evidence="4 5" key="1">
    <citation type="submission" date="2020-08" db="EMBL/GenBank/DDBJ databases">
        <title>Genomic Encyclopedia of Type Strains, Phase IV (KMG-IV): sequencing the most valuable type-strain genomes for metagenomic binning, comparative biology and taxonomic classification.</title>
        <authorList>
            <person name="Goeker M."/>
        </authorList>
    </citation>
    <scope>NUCLEOTIDE SEQUENCE [LARGE SCALE GENOMIC DNA]</scope>
    <source>
        <strain evidence="4 5">DSM 24163</strain>
    </source>
</reference>
<evidence type="ECO:0000259" key="3">
    <source>
        <dbReference type="Pfam" id="PF13369"/>
    </source>
</evidence>
<dbReference type="Pfam" id="PF13369">
    <property type="entry name" value="Transglut_core2"/>
    <property type="match status" value="1"/>
</dbReference>
<dbReference type="Proteomes" id="UP000521199">
    <property type="component" value="Unassembled WGS sequence"/>
</dbReference>
<evidence type="ECO:0000256" key="1">
    <source>
        <dbReference type="ARBA" id="ARBA00007100"/>
    </source>
</evidence>
<dbReference type="RefSeq" id="WP_183960098.1">
    <property type="nucleotide sequence ID" value="NZ_JACHHP010000002.1"/>
</dbReference>
<dbReference type="Pfam" id="PF13371">
    <property type="entry name" value="TPR_9"/>
    <property type="match status" value="1"/>
</dbReference>
<name>A0A7W8D434_9GAMM</name>
<organism evidence="4 5">
    <name type="scientific">Chiayiivirga flava</name>
    <dbReference type="NCBI Taxonomy" id="659595"/>
    <lineage>
        <taxon>Bacteria</taxon>
        <taxon>Pseudomonadati</taxon>
        <taxon>Pseudomonadota</taxon>
        <taxon>Gammaproteobacteria</taxon>
        <taxon>Lysobacterales</taxon>
        <taxon>Lysobacteraceae</taxon>
        <taxon>Chiayiivirga</taxon>
    </lineage>
</organism>
<evidence type="ECO:0000313" key="4">
    <source>
        <dbReference type="EMBL" id="MBB5207554.1"/>
    </source>
</evidence>